<dbReference type="SUPFAM" id="SSF55781">
    <property type="entry name" value="GAF domain-like"/>
    <property type="match status" value="1"/>
</dbReference>
<organism evidence="3 4">
    <name type="scientific">Hydrogenophaga atypica</name>
    <dbReference type="NCBI Taxonomy" id="249409"/>
    <lineage>
        <taxon>Bacteria</taxon>
        <taxon>Pseudomonadati</taxon>
        <taxon>Pseudomonadota</taxon>
        <taxon>Betaproteobacteria</taxon>
        <taxon>Burkholderiales</taxon>
        <taxon>Comamonadaceae</taxon>
        <taxon>Hydrogenophaga</taxon>
    </lineage>
</organism>
<proteinExistence type="predicted"/>
<dbReference type="Gene3D" id="1.10.10.60">
    <property type="entry name" value="Homeodomain-like"/>
    <property type="match status" value="1"/>
</dbReference>
<sequence length="372" mass="39658">MTPSPTASHAEAARLGHIALARQAVLVEGGWAPHIEPWIQRSWQRCLAIGQRAQDGVHFDAVSAADMRRISDINQPLIRAAQPTLHKLARAMADTRYFAILTNAQGIVVTVDGPIDPGEPRAMAIARVGVDLSQQAVGTTAIGAALAEQQPVWLHRGEHFFEVNRHYSCAGAPVWGPQGACVGMLDLTGVDVAERPALKHLVTRSARSIENALTLAQPHALLLRLAWPGQAFGDESDGLVCVDADGFVVGRNHAASDMLALSPAVPQPHCADLFALPWEHLFDAARARRPAGEQPLWSGLRLQVLASLNGDAAEPLSHSAPPHPPAPGAALKDIETALIKQAVQAARGNVMEAARALGISRATVYRKLGRRA</sequence>
<feature type="domain" description="GAF" evidence="1">
    <location>
        <begin position="77"/>
        <end position="213"/>
    </location>
</feature>
<evidence type="ECO:0000313" key="4">
    <source>
        <dbReference type="Proteomes" id="UP001596501"/>
    </source>
</evidence>
<dbReference type="RefSeq" id="WP_382224153.1">
    <property type="nucleotide sequence ID" value="NZ_JBHTCA010000009.1"/>
</dbReference>
<dbReference type="EMBL" id="JBHTCA010000009">
    <property type="protein sequence ID" value="MFC7409887.1"/>
    <property type="molecule type" value="Genomic_DNA"/>
</dbReference>
<evidence type="ECO:0000313" key="3">
    <source>
        <dbReference type="EMBL" id="MFC7409887.1"/>
    </source>
</evidence>
<keyword evidence="4" id="KW-1185">Reference proteome</keyword>
<evidence type="ECO:0000259" key="2">
    <source>
        <dbReference type="Pfam" id="PF02954"/>
    </source>
</evidence>
<feature type="domain" description="DNA binding HTH" evidence="2">
    <location>
        <begin position="331"/>
        <end position="369"/>
    </location>
</feature>
<dbReference type="Pfam" id="PF02954">
    <property type="entry name" value="HTH_8"/>
    <property type="match status" value="1"/>
</dbReference>
<dbReference type="InterPro" id="IPR009057">
    <property type="entry name" value="Homeodomain-like_sf"/>
</dbReference>
<accession>A0ABW2QLI7</accession>
<gene>
    <name evidence="3" type="ORF">ACFQPB_13535</name>
</gene>
<evidence type="ECO:0000259" key="1">
    <source>
        <dbReference type="Pfam" id="PF01590"/>
    </source>
</evidence>
<dbReference type="Gene3D" id="3.30.450.40">
    <property type="match status" value="1"/>
</dbReference>
<comment type="caution">
    <text evidence="3">The sequence shown here is derived from an EMBL/GenBank/DDBJ whole genome shotgun (WGS) entry which is preliminary data.</text>
</comment>
<dbReference type="PRINTS" id="PR01590">
    <property type="entry name" value="HTHFIS"/>
</dbReference>
<name>A0ABW2QLI7_9BURK</name>
<protein>
    <submittedName>
        <fullName evidence="3">Helix-turn-helix domain-containing protein</fullName>
    </submittedName>
</protein>
<dbReference type="SUPFAM" id="SSF46689">
    <property type="entry name" value="Homeodomain-like"/>
    <property type="match status" value="1"/>
</dbReference>
<dbReference type="InterPro" id="IPR003018">
    <property type="entry name" value="GAF"/>
</dbReference>
<dbReference type="Pfam" id="PF01590">
    <property type="entry name" value="GAF"/>
    <property type="match status" value="1"/>
</dbReference>
<dbReference type="Proteomes" id="UP001596501">
    <property type="component" value="Unassembled WGS sequence"/>
</dbReference>
<reference evidence="4" key="1">
    <citation type="journal article" date="2019" name="Int. J. Syst. Evol. Microbiol.">
        <title>The Global Catalogue of Microorganisms (GCM) 10K type strain sequencing project: providing services to taxonomists for standard genome sequencing and annotation.</title>
        <authorList>
            <consortium name="The Broad Institute Genomics Platform"/>
            <consortium name="The Broad Institute Genome Sequencing Center for Infectious Disease"/>
            <person name="Wu L."/>
            <person name="Ma J."/>
        </authorList>
    </citation>
    <scope>NUCLEOTIDE SEQUENCE [LARGE SCALE GENOMIC DNA]</scope>
    <source>
        <strain evidence="4">CGMCC 1.12371</strain>
    </source>
</reference>
<dbReference type="InterPro" id="IPR029016">
    <property type="entry name" value="GAF-like_dom_sf"/>
</dbReference>
<dbReference type="InterPro" id="IPR002197">
    <property type="entry name" value="HTH_Fis"/>
</dbReference>